<dbReference type="EMBL" id="JAAIUW010000003">
    <property type="protein sequence ID" value="KAF7839639.1"/>
    <property type="molecule type" value="Genomic_DNA"/>
</dbReference>
<reference evidence="3" key="1">
    <citation type="submission" date="2020-09" db="EMBL/GenBank/DDBJ databases">
        <title>Genome-Enabled Discovery of Anthraquinone Biosynthesis in Senna tora.</title>
        <authorList>
            <person name="Kang S.-H."/>
            <person name="Pandey R.P."/>
            <person name="Lee C.-M."/>
            <person name="Sim J.-S."/>
            <person name="Jeong J.-T."/>
            <person name="Choi B.-S."/>
            <person name="Jung M."/>
            <person name="Ginzburg D."/>
            <person name="Zhao K."/>
            <person name="Won S.Y."/>
            <person name="Oh T.-J."/>
            <person name="Yu Y."/>
            <person name="Kim N.-H."/>
            <person name="Lee O.R."/>
            <person name="Lee T.-H."/>
            <person name="Bashyal P."/>
            <person name="Kim T.-S."/>
            <person name="Lee W.-H."/>
            <person name="Kawkins C."/>
            <person name="Kim C.-K."/>
            <person name="Kim J.S."/>
            <person name="Ahn B.O."/>
            <person name="Rhee S.Y."/>
            <person name="Sohng J.K."/>
        </authorList>
    </citation>
    <scope>NUCLEOTIDE SEQUENCE</scope>
    <source>
        <tissue evidence="3">Leaf</tissue>
    </source>
</reference>
<dbReference type="Proteomes" id="UP000634136">
    <property type="component" value="Unassembled WGS sequence"/>
</dbReference>
<protein>
    <recommendedName>
        <fullName evidence="2">HTH Mu-type domain-containing protein</fullName>
    </recommendedName>
</protein>
<dbReference type="PROSITE" id="PS51702">
    <property type="entry name" value="HTH_MU"/>
    <property type="match status" value="1"/>
</dbReference>
<dbReference type="AlphaFoldDB" id="A0A835CEX7"/>
<dbReference type="InterPro" id="IPR003314">
    <property type="entry name" value="Mu-type_HTH"/>
</dbReference>
<evidence type="ECO:0000259" key="2">
    <source>
        <dbReference type="PROSITE" id="PS51702"/>
    </source>
</evidence>
<proteinExistence type="predicted"/>
<feature type="region of interest" description="Disordered" evidence="1">
    <location>
        <begin position="1"/>
        <end position="23"/>
    </location>
</feature>
<evidence type="ECO:0000313" key="4">
    <source>
        <dbReference type="Proteomes" id="UP000634136"/>
    </source>
</evidence>
<gene>
    <name evidence="3" type="ORF">G2W53_008121</name>
</gene>
<dbReference type="GO" id="GO:0003677">
    <property type="term" value="F:DNA binding"/>
    <property type="evidence" value="ECO:0007669"/>
    <property type="project" value="InterPro"/>
</dbReference>
<organism evidence="3 4">
    <name type="scientific">Senna tora</name>
    <dbReference type="NCBI Taxonomy" id="362788"/>
    <lineage>
        <taxon>Eukaryota</taxon>
        <taxon>Viridiplantae</taxon>
        <taxon>Streptophyta</taxon>
        <taxon>Embryophyta</taxon>
        <taxon>Tracheophyta</taxon>
        <taxon>Spermatophyta</taxon>
        <taxon>Magnoliopsida</taxon>
        <taxon>eudicotyledons</taxon>
        <taxon>Gunneridae</taxon>
        <taxon>Pentapetalae</taxon>
        <taxon>rosids</taxon>
        <taxon>fabids</taxon>
        <taxon>Fabales</taxon>
        <taxon>Fabaceae</taxon>
        <taxon>Caesalpinioideae</taxon>
        <taxon>Cassia clade</taxon>
        <taxon>Senna</taxon>
    </lineage>
</organism>
<accession>A0A835CEX7</accession>
<evidence type="ECO:0000256" key="1">
    <source>
        <dbReference type="SAM" id="MobiDB-lite"/>
    </source>
</evidence>
<keyword evidence="4" id="KW-1185">Reference proteome</keyword>
<sequence>MAAREEVTKRLQKGRWTLGRGEE</sequence>
<feature type="domain" description="HTH Mu-type" evidence="2">
    <location>
        <begin position="1"/>
        <end position="23"/>
    </location>
</feature>
<evidence type="ECO:0000313" key="3">
    <source>
        <dbReference type="EMBL" id="KAF7839639.1"/>
    </source>
</evidence>
<comment type="caution">
    <text evidence="3">The sequence shown here is derived from an EMBL/GenBank/DDBJ whole genome shotgun (WGS) entry which is preliminary data.</text>
</comment>
<name>A0A835CEX7_9FABA</name>